<evidence type="ECO:0000313" key="2">
    <source>
        <dbReference type="Proteomes" id="UP001187343"/>
    </source>
</evidence>
<name>A0AA88PPK6_9TELE</name>
<dbReference type="Proteomes" id="UP001187343">
    <property type="component" value="Unassembled WGS sequence"/>
</dbReference>
<proteinExistence type="predicted"/>
<accession>A0AA88PPK6</accession>
<protein>
    <submittedName>
        <fullName evidence="1">Uncharacterized protein</fullName>
    </submittedName>
</protein>
<dbReference type="EMBL" id="JAUYZG010000013">
    <property type="protein sequence ID" value="KAK2890822.1"/>
    <property type="molecule type" value="Genomic_DNA"/>
</dbReference>
<keyword evidence="2" id="KW-1185">Reference proteome</keyword>
<sequence length="96" mass="10286">MNSHPAPTRSPNIIPHLSFPSVSAGSTCSLYPVLALHRWTAPVHTPRTGPVSFQTTRSVLIGPDGCEGPPSPPLNQSAQEKCDSQSHAKISAFWSR</sequence>
<dbReference type="AlphaFoldDB" id="A0AA88PPK6"/>
<comment type="caution">
    <text evidence="1">The sequence shown here is derived from an EMBL/GenBank/DDBJ whole genome shotgun (WGS) entry which is preliminary data.</text>
</comment>
<gene>
    <name evidence="1" type="ORF">Q8A67_013465</name>
</gene>
<reference evidence="1" key="1">
    <citation type="submission" date="2023-08" db="EMBL/GenBank/DDBJ databases">
        <title>Chromosome-level Genome Assembly of mud carp (Cirrhinus molitorella).</title>
        <authorList>
            <person name="Liu H."/>
        </authorList>
    </citation>
    <scope>NUCLEOTIDE SEQUENCE</scope>
    <source>
        <strain evidence="1">Prfri</strain>
        <tissue evidence="1">Muscle</tissue>
    </source>
</reference>
<organism evidence="1 2">
    <name type="scientific">Cirrhinus molitorella</name>
    <name type="common">mud carp</name>
    <dbReference type="NCBI Taxonomy" id="172907"/>
    <lineage>
        <taxon>Eukaryota</taxon>
        <taxon>Metazoa</taxon>
        <taxon>Chordata</taxon>
        <taxon>Craniata</taxon>
        <taxon>Vertebrata</taxon>
        <taxon>Euteleostomi</taxon>
        <taxon>Actinopterygii</taxon>
        <taxon>Neopterygii</taxon>
        <taxon>Teleostei</taxon>
        <taxon>Ostariophysi</taxon>
        <taxon>Cypriniformes</taxon>
        <taxon>Cyprinidae</taxon>
        <taxon>Labeoninae</taxon>
        <taxon>Labeonini</taxon>
        <taxon>Cirrhinus</taxon>
    </lineage>
</organism>
<evidence type="ECO:0000313" key="1">
    <source>
        <dbReference type="EMBL" id="KAK2890822.1"/>
    </source>
</evidence>